<organism evidence="1 2">
    <name type="scientific">Blastomonas natatoria</name>
    <dbReference type="NCBI Taxonomy" id="34015"/>
    <lineage>
        <taxon>Bacteria</taxon>
        <taxon>Pseudomonadati</taxon>
        <taxon>Pseudomonadota</taxon>
        <taxon>Alphaproteobacteria</taxon>
        <taxon>Sphingomonadales</taxon>
        <taxon>Sphingomonadaceae</taxon>
        <taxon>Blastomonas</taxon>
    </lineage>
</organism>
<accession>A0A2V3UPS1</accession>
<name>A0A2V3UPS1_9SPHN</name>
<dbReference type="RefSeq" id="WP_110300349.1">
    <property type="nucleotide sequence ID" value="NZ_QJJM01000023.1"/>
</dbReference>
<evidence type="ECO:0000313" key="2">
    <source>
        <dbReference type="Proteomes" id="UP000248014"/>
    </source>
</evidence>
<keyword evidence="2" id="KW-1185">Reference proteome</keyword>
<dbReference type="Pfam" id="PF05930">
    <property type="entry name" value="Phage_AlpA"/>
    <property type="match status" value="1"/>
</dbReference>
<dbReference type="EMBL" id="QJJM01000023">
    <property type="protein sequence ID" value="PXW67865.1"/>
    <property type="molecule type" value="Genomic_DNA"/>
</dbReference>
<comment type="caution">
    <text evidence="1">The sequence shown here is derived from an EMBL/GenBank/DDBJ whole genome shotgun (WGS) entry which is preliminary data.</text>
</comment>
<dbReference type="InterPro" id="IPR009061">
    <property type="entry name" value="DNA-bd_dom_put_sf"/>
</dbReference>
<dbReference type="PANTHER" id="PTHR36154:SF1">
    <property type="entry name" value="DNA-BINDING TRANSCRIPTIONAL ACTIVATOR ALPA"/>
    <property type="match status" value="1"/>
</dbReference>
<gene>
    <name evidence="1" type="ORF">C7451_1231</name>
</gene>
<dbReference type="AlphaFoldDB" id="A0A2V3UPS1"/>
<sequence length="68" mass="7769">MASQPGPYGRMLKIGEVIEQTSLSRRSIYRLMRAGQFPKSRKLSPQRVAWSEGEVEAWKQSLRDSSNT</sequence>
<reference evidence="1 2" key="1">
    <citation type="submission" date="2018-05" db="EMBL/GenBank/DDBJ databases">
        <title>Genomic Encyclopedia of Type Strains, Phase IV (KMG-IV): sequencing the most valuable type-strain genomes for metagenomic binning, comparative biology and taxonomic classification.</title>
        <authorList>
            <person name="Goeker M."/>
        </authorList>
    </citation>
    <scope>NUCLEOTIDE SEQUENCE [LARGE SCALE GENOMIC DNA]</scope>
    <source>
        <strain evidence="1 2">DSM 3183</strain>
    </source>
</reference>
<proteinExistence type="predicted"/>
<dbReference type="OrthoDB" id="1525365at2"/>
<dbReference type="Proteomes" id="UP000248014">
    <property type="component" value="Unassembled WGS sequence"/>
</dbReference>
<dbReference type="Gene3D" id="1.10.238.160">
    <property type="match status" value="1"/>
</dbReference>
<dbReference type="PANTHER" id="PTHR36154">
    <property type="entry name" value="DNA-BINDING TRANSCRIPTIONAL ACTIVATOR ALPA"/>
    <property type="match status" value="1"/>
</dbReference>
<dbReference type="InterPro" id="IPR010260">
    <property type="entry name" value="AlpA"/>
</dbReference>
<protein>
    <submittedName>
        <fullName evidence="1">AlpA family transcriptional regulator</fullName>
    </submittedName>
</protein>
<dbReference type="SUPFAM" id="SSF46955">
    <property type="entry name" value="Putative DNA-binding domain"/>
    <property type="match status" value="1"/>
</dbReference>
<dbReference type="InterPro" id="IPR052931">
    <property type="entry name" value="Prophage_regulatory_activator"/>
</dbReference>
<evidence type="ECO:0000313" key="1">
    <source>
        <dbReference type="EMBL" id="PXW67865.1"/>
    </source>
</evidence>